<dbReference type="Gene3D" id="3.10.450.10">
    <property type="match status" value="1"/>
</dbReference>
<keyword evidence="2" id="KW-0789">Thiol protease inhibitor</keyword>
<evidence type="ECO:0000313" key="4">
    <source>
        <dbReference type="EMBL" id="KAA0056558.1"/>
    </source>
</evidence>
<protein>
    <submittedName>
        <fullName evidence="4">Cysteine proteinase inhibitor 5-like</fullName>
    </submittedName>
</protein>
<dbReference type="InterPro" id="IPR046350">
    <property type="entry name" value="Cystatin_sf"/>
</dbReference>
<organism evidence="4 5">
    <name type="scientific">Cucumis melo var. makuwa</name>
    <name type="common">Oriental melon</name>
    <dbReference type="NCBI Taxonomy" id="1194695"/>
    <lineage>
        <taxon>Eukaryota</taxon>
        <taxon>Viridiplantae</taxon>
        <taxon>Streptophyta</taxon>
        <taxon>Embryophyta</taxon>
        <taxon>Tracheophyta</taxon>
        <taxon>Spermatophyta</taxon>
        <taxon>Magnoliopsida</taxon>
        <taxon>eudicotyledons</taxon>
        <taxon>Gunneridae</taxon>
        <taxon>Pentapetalae</taxon>
        <taxon>rosids</taxon>
        <taxon>fabids</taxon>
        <taxon>Cucurbitales</taxon>
        <taxon>Cucurbitaceae</taxon>
        <taxon>Benincaseae</taxon>
        <taxon>Cucumis</taxon>
    </lineage>
</organism>
<keyword evidence="1" id="KW-0646">Protease inhibitor</keyword>
<sequence length="99" mass="11635">MCSQVVRVYFPCLHPQDKIAEWAVKKYNDEGHHLTLLRMLDCEQLPVGNGGTYYRLLLKCRDEDNHENHYYQTVVNDNPEEKLRVLVSFVRLCQCPSPL</sequence>
<reference evidence="4 5" key="1">
    <citation type="submission" date="2019-08" db="EMBL/GenBank/DDBJ databases">
        <title>Draft genome sequences of two oriental melons (Cucumis melo L. var makuwa).</title>
        <authorList>
            <person name="Kwon S.-Y."/>
        </authorList>
    </citation>
    <scope>NUCLEOTIDE SEQUENCE [LARGE SCALE GENOMIC DNA]</scope>
    <source>
        <strain evidence="5">cv. SW 3</strain>
        <tissue evidence="4">Leaf</tissue>
    </source>
</reference>
<name>A0A5A7UN92_CUCMM</name>
<accession>A0A5A7UN92</accession>
<evidence type="ECO:0000256" key="2">
    <source>
        <dbReference type="ARBA" id="ARBA00022704"/>
    </source>
</evidence>
<gene>
    <name evidence="4" type="ORF">E6C27_scaffold288G00630</name>
</gene>
<evidence type="ECO:0000256" key="1">
    <source>
        <dbReference type="ARBA" id="ARBA00022690"/>
    </source>
</evidence>
<dbReference type="Pfam" id="PF16845">
    <property type="entry name" value="SQAPI"/>
    <property type="match status" value="1"/>
</dbReference>
<proteinExistence type="predicted"/>
<dbReference type="EMBL" id="SSTE01007373">
    <property type="protein sequence ID" value="KAA0056558.1"/>
    <property type="molecule type" value="Genomic_DNA"/>
</dbReference>
<evidence type="ECO:0000313" key="5">
    <source>
        <dbReference type="Proteomes" id="UP000321393"/>
    </source>
</evidence>
<dbReference type="InterPro" id="IPR000010">
    <property type="entry name" value="Cystatin_dom"/>
</dbReference>
<dbReference type="OrthoDB" id="2016588at2759"/>
<dbReference type="SUPFAM" id="SSF54403">
    <property type="entry name" value="Cystatin/monellin"/>
    <property type="match status" value="1"/>
</dbReference>
<dbReference type="AlphaFoldDB" id="A0A5A7UN92"/>
<dbReference type="GO" id="GO:0004869">
    <property type="term" value="F:cysteine-type endopeptidase inhibitor activity"/>
    <property type="evidence" value="ECO:0007669"/>
    <property type="project" value="UniProtKB-KW"/>
</dbReference>
<comment type="caution">
    <text evidence="4">The sequence shown here is derived from an EMBL/GenBank/DDBJ whole genome shotgun (WGS) entry which is preliminary data.</text>
</comment>
<evidence type="ECO:0000259" key="3">
    <source>
        <dbReference type="Pfam" id="PF16845"/>
    </source>
</evidence>
<dbReference type="Proteomes" id="UP000321393">
    <property type="component" value="Unassembled WGS sequence"/>
</dbReference>
<feature type="domain" description="Cystatin" evidence="3">
    <location>
        <begin position="18"/>
        <end position="91"/>
    </location>
</feature>